<evidence type="ECO:0000256" key="1">
    <source>
        <dbReference type="SAM" id="MobiDB-lite"/>
    </source>
</evidence>
<dbReference type="AlphaFoldDB" id="A0AAU3IB45"/>
<dbReference type="PRINTS" id="PR00381">
    <property type="entry name" value="KINESINLIGHT"/>
</dbReference>
<dbReference type="Pfam" id="PF13424">
    <property type="entry name" value="TPR_12"/>
    <property type="match status" value="3"/>
</dbReference>
<name>A0AAU3IB45_9ACTN</name>
<dbReference type="Pfam" id="PF13374">
    <property type="entry name" value="TPR_10"/>
    <property type="match status" value="6"/>
</dbReference>
<proteinExistence type="predicted"/>
<dbReference type="SUPFAM" id="SSF52200">
    <property type="entry name" value="Toll/Interleukin receptor TIR domain"/>
    <property type="match status" value="1"/>
</dbReference>
<feature type="region of interest" description="Disordered" evidence="1">
    <location>
        <begin position="464"/>
        <end position="486"/>
    </location>
</feature>
<dbReference type="NCBIfam" id="NF040586">
    <property type="entry name" value="FxSxx_TPR"/>
    <property type="match status" value="1"/>
</dbReference>
<evidence type="ECO:0000259" key="2">
    <source>
        <dbReference type="PROSITE" id="PS50104"/>
    </source>
</evidence>
<protein>
    <submittedName>
        <fullName evidence="3">FxSxx-COOH system tetratricopeptide repeat protein</fullName>
    </submittedName>
</protein>
<feature type="domain" description="TIR" evidence="2">
    <location>
        <begin position="1"/>
        <end position="138"/>
    </location>
</feature>
<dbReference type="SUPFAM" id="SSF48452">
    <property type="entry name" value="TPR-like"/>
    <property type="match status" value="5"/>
</dbReference>
<dbReference type="InterPro" id="IPR000157">
    <property type="entry name" value="TIR_dom"/>
</dbReference>
<dbReference type="GO" id="GO:0007165">
    <property type="term" value="P:signal transduction"/>
    <property type="evidence" value="ECO:0007669"/>
    <property type="project" value="InterPro"/>
</dbReference>
<gene>
    <name evidence="3" type="primary">fxsT</name>
    <name evidence="3" type="ORF">OG699_40225</name>
</gene>
<dbReference type="EMBL" id="CP109546">
    <property type="protein sequence ID" value="WTZ13664.1"/>
    <property type="molecule type" value="Genomic_DNA"/>
</dbReference>
<dbReference type="Pfam" id="PF13676">
    <property type="entry name" value="TIR_2"/>
    <property type="match status" value="1"/>
</dbReference>
<reference evidence="3" key="1">
    <citation type="submission" date="2022-10" db="EMBL/GenBank/DDBJ databases">
        <title>The complete genomes of actinobacterial strains from the NBC collection.</title>
        <authorList>
            <person name="Joergensen T.S."/>
            <person name="Alvarez Arevalo M."/>
            <person name="Sterndorff E.B."/>
            <person name="Faurdal D."/>
            <person name="Vuksanovic O."/>
            <person name="Mourched A.-S."/>
            <person name="Charusanti P."/>
            <person name="Shaw S."/>
            <person name="Blin K."/>
            <person name="Weber T."/>
        </authorList>
    </citation>
    <scope>NUCLEOTIDE SEQUENCE</scope>
    <source>
        <strain evidence="3">NBC_01393</strain>
    </source>
</reference>
<dbReference type="InterPro" id="IPR027417">
    <property type="entry name" value="P-loop_NTPase"/>
</dbReference>
<dbReference type="Gene3D" id="1.25.40.10">
    <property type="entry name" value="Tetratricopeptide repeat domain"/>
    <property type="match status" value="3"/>
</dbReference>
<organism evidence="3">
    <name type="scientific">Streptomyces sp. NBC_01393</name>
    <dbReference type="NCBI Taxonomy" id="2903851"/>
    <lineage>
        <taxon>Bacteria</taxon>
        <taxon>Bacillati</taxon>
        <taxon>Actinomycetota</taxon>
        <taxon>Actinomycetes</taxon>
        <taxon>Kitasatosporales</taxon>
        <taxon>Streptomycetaceae</taxon>
        <taxon>Streptomyces</taxon>
    </lineage>
</organism>
<feature type="region of interest" description="Disordered" evidence="1">
    <location>
        <begin position="1117"/>
        <end position="1146"/>
    </location>
</feature>
<accession>A0AAU3IB45</accession>
<dbReference type="InterPro" id="IPR011990">
    <property type="entry name" value="TPR-like_helical_dom_sf"/>
</dbReference>
<evidence type="ECO:0000313" key="3">
    <source>
        <dbReference type="EMBL" id="WTZ13664.1"/>
    </source>
</evidence>
<dbReference type="InterPro" id="IPR035897">
    <property type="entry name" value="Toll_tir_struct_dom_sf"/>
</dbReference>
<sequence length="1146" mass="125144">MDEVFFSYPRADRAAVLPLVEALRDAGVGVFLDESGIDEFEGITDEIRSALAGARLFVAYYSTAYPTRPACQWELLTAFRAAIALGRASERILVINPEQTTDHIQPVQLRDARYGVTTERESVTRLVERIVARVAGSPGSLGDAIASMRPVWRPLEHLGSERFVGRVDEFWQLHQALHAFEYLATQDGASAGQAVVMGLGGVGKTLLVEQYARRFAAFYPGGIYWFTSAASHTPNAPASDAGQADVLAQHYQQVAAALALDSIALDPVQVREAARQHIQTTNEPCLWIVDDVPGELSPSVVRELAAPHPLGRTVMTTRWRGYQLPVIDVDVLHPDEAYRLLTTARIPNGLGEETAARTLVQQLGSHALAVDLARGCLADQPGLTYTELLDQLADTQHGDAFQELVDDLYMQVPTDHTNDIAATFARSLHHLDDHALTLLRIAALLAPAPLPERLLTSISTALNHQDEPGTRRADRRALSAAQRRSLIRQTGTEPPSWFMHALVSRTLTLHPETTHLRPALRQAALTATTHLMQAVYTPGRLDLADVMPHARALVEELDTSESLDLLDSVARYDYESGQPASASHHYQRLTDAHTTQLGDDHASTLASRNNLASAYQSAGDLGRAIPLYERTLTDRVRVLGEDHPDALASRNNLASAYESAGSLGRAIPLYERNLTDSQRVLGEDHPNTLASRNNLASAYESTGSLGRATPLYERNLTDSQRVLGEDHPNTLTFRNNLAGAYQSTGSLGRATPLFERNLADRVRVLGEDHPNTLASRNNLAGAYQSTGSLGRATPLFERNLADRVRVLGEDHPETLASRNNLANAYQSAGDLARAIPLYERNLADRVRVLGEDHPSTLTSRNNLANAYESAGDLGRAIPLFERNLTDIQRVLGEDHPNTLASRNNLANAYQSAGNLGRAIPLFERNLTDSQRVLGEDHPNTLSFRNNLAGAYQSAGDLGRAIPLFERTLTDSQRVLGEDHPDTLTSRNNLASTYESAGDLGRAIPLLERNLADRVRVLGENHPDTLTSRNNLANAYESAGDLGRAIPLLERNLTDIQRVLGEDHPNTLASRNNLANAYESAGDLARAIPLFERNLTDRVRVLGEDHPNTLASRNNLANARQQAEAVQHGSTATPVTKAVPQKPSTAD</sequence>
<dbReference type="SUPFAM" id="SSF52540">
    <property type="entry name" value="P-loop containing nucleoside triphosphate hydrolases"/>
    <property type="match status" value="1"/>
</dbReference>
<dbReference type="PANTHER" id="PTHR46082:SF6">
    <property type="entry name" value="AAA+ ATPASE DOMAIN-CONTAINING PROTEIN-RELATED"/>
    <property type="match status" value="1"/>
</dbReference>
<feature type="compositionally biased region" description="Basic and acidic residues" evidence="1">
    <location>
        <begin position="464"/>
        <end position="477"/>
    </location>
</feature>
<dbReference type="PANTHER" id="PTHR46082">
    <property type="entry name" value="ATP/GTP-BINDING PROTEIN-RELATED"/>
    <property type="match status" value="1"/>
</dbReference>
<dbReference type="Gene3D" id="3.40.50.10140">
    <property type="entry name" value="Toll/interleukin-1 receptor homology (TIR) domain"/>
    <property type="match status" value="1"/>
</dbReference>
<dbReference type="InterPro" id="IPR053137">
    <property type="entry name" value="NLR-like"/>
</dbReference>
<dbReference type="Gene3D" id="3.40.50.300">
    <property type="entry name" value="P-loop containing nucleotide triphosphate hydrolases"/>
    <property type="match status" value="1"/>
</dbReference>
<dbReference type="PROSITE" id="PS50104">
    <property type="entry name" value="TIR"/>
    <property type="match status" value="1"/>
</dbReference>